<keyword evidence="1" id="KW-0238">DNA-binding</keyword>
<dbReference type="GO" id="GO:0003677">
    <property type="term" value="F:DNA binding"/>
    <property type="evidence" value="ECO:0007669"/>
    <property type="project" value="UniProtKB-KW"/>
</dbReference>
<evidence type="ECO:0000256" key="1">
    <source>
        <dbReference type="ARBA" id="ARBA00023125"/>
    </source>
</evidence>
<dbReference type="PANTHER" id="PTHR33221:SF4">
    <property type="entry name" value="HTH-TYPE TRANSCRIPTIONAL REPRESSOR NSRR"/>
    <property type="match status" value="1"/>
</dbReference>
<dbReference type="RefSeq" id="WP_097030190.1">
    <property type="nucleotide sequence ID" value="NZ_OAOQ01000005.1"/>
</dbReference>
<dbReference type="OrthoDB" id="9795923at2"/>
<dbReference type="AlphaFoldDB" id="A0A285CRL6"/>
<reference evidence="3" key="1">
    <citation type="submission" date="2017-08" db="EMBL/GenBank/DDBJ databases">
        <authorList>
            <person name="Varghese N."/>
            <person name="Submissions S."/>
        </authorList>
    </citation>
    <scope>NUCLEOTIDE SEQUENCE [LARGE SCALE GENOMIC DNA]</scope>
    <source>
        <strain evidence="3">JA234</strain>
    </source>
</reference>
<name>A0A285CRL6_9RHOB</name>
<proteinExistence type="predicted"/>
<dbReference type="GO" id="GO:0005829">
    <property type="term" value="C:cytosol"/>
    <property type="evidence" value="ECO:0007669"/>
    <property type="project" value="TreeGrafter"/>
</dbReference>
<sequence>MRLTKFSDYALRVLLYAASIEDGRLVTIGETASVYGISQGHLKKVVMNLIHAGFLQGTRGRTGGFRLARPANEIRLGEVLRATETDFALVECFQQGNTCCISRPCQLPPIIARAVKSFMATLDEYTVADVMMAPEQFGADGRVPVLT</sequence>
<dbReference type="InterPro" id="IPR036390">
    <property type="entry name" value="WH_DNA-bd_sf"/>
</dbReference>
<accession>A0A285CRL6</accession>
<dbReference type="Proteomes" id="UP000219467">
    <property type="component" value="Unassembled WGS sequence"/>
</dbReference>
<keyword evidence="3" id="KW-1185">Reference proteome</keyword>
<protein>
    <submittedName>
        <fullName evidence="2">BadM/Rrf2 family transcriptional regulator</fullName>
    </submittedName>
</protein>
<dbReference type="PROSITE" id="PS51197">
    <property type="entry name" value="HTH_RRF2_2"/>
    <property type="match status" value="1"/>
</dbReference>
<dbReference type="InterPro" id="IPR000944">
    <property type="entry name" value="Tscrpt_reg_Rrf2"/>
</dbReference>
<evidence type="ECO:0000313" key="3">
    <source>
        <dbReference type="Proteomes" id="UP000219467"/>
    </source>
</evidence>
<dbReference type="EMBL" id="OAOQ01000005">
    <property type="protein sequence ID" value="SNX70197.1"/>
    <property type="molecule type" value="Genomic_DNA"/>
</dbReference>
<gene>
    <name evidence="2" type="ORF">SAMN05878503_105106</name>
</gene>
<dbReference type="NCBIfam" id="TIGR00738">
    <property type="entry name" value="rrf2_super"/>
    <property type="match status" value="1"/>
</dbReference>
<dbReference type="InterPro" id="IPR036388">
    <property type="entry name" value="WH-like_DNA-bd_sf"/>
</dbReference>
<dbReference type="GO" id="GO:0003700">
    <property type="term" value="F:DNA-binding transcription factor activity"/>
    <property type="evidence" value="ECO:0007669"/>
    <property type="project" value="TreeGrafter"/>
</dbReference>
<evidence type="ECO:0000313" key="2">
    <source>
        <dbReference type="EMBL" id="SNX70197.1"/>
    </source>
</evidence>
<dbReference type="Pfam" id="PF02082">
    <property type="entry name" value="Rrf2"/>
    <property type="match status" value="1"/>
</dbReference>
<dbReference type="SUPFAM" id="SSF46785">
    <property type="entry name" value="Winged helix' DNA-binding domain"/>
    <property type="match status" value="1"/>
</dbReference>
<dbReference type="PANTHER" id="PTHR33221">
    <property type="entry name" value="WINGED HELIX-TURN-HELIX TRANSCRIPTIONAL REGULATOR, RRF2 FAMILY"/>
    <property type="match status" value="1"/>
</dbReference>
<dbReference type="Gene3D" id="1.10.10.10">
    <property type="entry name" value="Winged helix-like DNA-binding domain superfamily/Winged helix DNA-binding domain"/>
    <property type="match status" value="1"/>
</dbReference>
<organism evidence="2 3">
    <name type="scientific">Cereibacter ovatus</name>
    <dbReference type="NCBI Taxonomy" id="439529"/>
    <lineage>
        <taxon>Bacteria</taxon>
        <taxon>Pseudomonadati</taxon>
        <taxon>Pseudomonadota</taxon>
        <taxon>Alphaproteobacteria</taxon>
        <taxon>Rhodobacterales</taxon>
        <taxon>Paracoccaceae</taxon>
        <taxon>Cereibacter</taxon>
    </lineage>
</organism>